<name>A0A4V4HB24_DENBC</name>
<proteinExistence type="predicted"/>
<evidence type="ECO:0000313" key="2">
    <source>
        <dbReference type="EMBL" id="THU77615.1"/>
    </source>
</evidence>
<evidence type="ECO:0000313" key="3">
    <source>
        <dbReference type="Proteomes" id="UP000297245"/>
    </source>
</evidence>
<reference evidence="2 3" key="1">
    <citation type="journal article" date="2019" name="Nat. Ecol. Evol.">
        <title>Megaphylogeny resolves global patterns of mushroom evolution.</title>
        <authorList>
            <person name="Varga T."/>
            <person name="Krizsan K."/>
            <person name="Foldi C."/>
            <person name="Dima B."/>
            <person name="Sanchez-Garcia M."/>
            <person name="Sanchez-Ramirez S."/>
            <person name="Szollosi G.J."/>
            <person name="Szarkandi J.G."/>
            <person name="Papp V."/>
            <person name="Albert L."/>
            <person name="Andreopoulos W."/>
            <person name="Angelini C."/>
            <person name="Antonin V."/>
            <person name="Barry K.W."/>
            <person name="Bougher N.L."/>
            <person name="Buchanan P."/>
            <person name="Buyck B."/>
            <person name="Bense V."/>
            <person name="Catcheside P."/>
            <person name="Chovatia M."/>
            <person name="Cooper J."/>
            <person name="Damon W."/>
            <person name="Desjardin D."/>
            <person name="Finy P."/>
            <person name="Geml J."/>
            <person name="Haridas S."/>
            <person name="Hughes K."/>
            <person name="Justo A."/>
            <person name="Karasinski D."/>
            <person name="Kautmanova I."/>
            <person name="Kiss B."/>
            <person name="Kocsube S."/>
            <person name="Kotiranta H."/>
            <person name="LaButti K.M."/>
            <person name="Lechner B.E."/>
            <person name="Liimatainen K."/>
            <person name="Lipzen A."/>
            <person name="Lukacs Z."/>
            <person name="Mihaltcheva S."/>
            <person name="Morgado L.N."/>
            <person name="Niskanen T."/>
            <person name="Noordeloos M.E."/>
            <person name="Ohm R.A."/>
            <person name="Ortiz-Santana B."/>
            <person name="Ovrebo C."/>
            <person name="Racz N."/>
            <person name="Riley R."/>
            <person name="Savchenko A."/>
            <person name="Shiryaev A."/>
            <person name="Soop K."/>
            <person name="Spirin V."/>
            <person name="Szebenyi C."/>
            <person name="Tomsovsky M."/>
            <person name="Tulloss R.E."/>
            <person name="Uehling J."/>
            <person name="Grigoriev I.V."/>
            <person name="Vagvolgyi C."/>
            <person name="Papp T."/>
            <person name="Martin F.M."/>
            <person name="Miettinen O."/>
            <person name="Hibbett D.S."/>
            <person name="Nagy L.G."/>
        </authorList>
    </citation>
    <scope>NUCLEOTIDE SEQUENCE [LARGE SCALE GENOMIC DNA]</scope>
    <source>
        <strain evidence="2 3">CBS 962.96</strain>
    </source>
</reference>
<keyword evidence="3" id="KW-1185">Reference proteome</keyword>
<protein>
    <submittedName>
        <fullName evidence="2">Uncharacterized protein</fullName>
    </submittedName>
</protein>
<sequence length="658" mass="73782">MSLKMAPTAEELNRNHNLLLHRKPSTARPATAYAATCAAVLPGGRLFVATPYENLPLFAPHPVIEMKIRKDFRFGPHDYIQWPQPWCSPLCHLACILSRPAENHKLSIMWWNPTMSDFTEVRSGIVVTGLGKLGLGVTRKFCTLVAELRERCKCFCGAHSNRDEVTLVQRYSRALQERTTRLETLLLTFPQVCMAVVGLQRVFLELHALLEYCEVFKPRMNGQSPPVSSSSTAPVLGAFTWSVDEAGMLFDAGIPFWFVHPVSAVPNVSVGRLKPLIPLSSVCCEASSLAAPVIYKGVPNVEAQYSALTKYMTDAVQISSPFQSVQQSQLSIVPSTTLVNRNERHSHRGSRPYDIPPQKSGQSSRGRWTLPDSPLYPPSSPAWSWALGKVDRSRPSFYTHEGAGYAFPSPQLFVTPGRRDKISTYCENYLRFRSLLRFRLCHGTPSLVGNQTWRQLLIGDFQEKKNSTSADKKRGQVRDFIGNCLLGTGVQLDLTNIGPVTWGTTLIAPGSLVPDRVVQEIAFELSHLNFQCELMAIDTLYILPQRKSEQHQTLVERCFFGTAGGYPLTADLNRAHEGLSAAQPLERKDYIFALRDVMMDWKDSAQRCKDIKDYSQTCIYNDLTFETLERRVALVYLQYFHDAIGRAAVIPLRLDPPS</sequence>
<dbReference type="AlphaFoldDB" id="A0A4V4HB24"/>
<dbReference type="Proteomes" id="UP000297245">
    <property type="component" value="Unassembled WGS sequence"/>
</dbReference>
<evidence type="ECO:0000256" key="1">
    <source>
        <dbReference type="SAM" id="MobiDB-lite"/>
    </source>
</evidence>
<accession>A0A4V4HB24</accession>
<gene>
    <name evidence="2" type="ORF">K435DRAFT_973881</name>
</gene>
<organism evidence="2 3">
    <name type="scientific">Dendrothele bispora (strain CBS 962.96)</name>
    <dbReference type="NCBI Taxonomy" id="1314807"/>
    <lineage>
        <taxon>Eukaryota</taxon>
        <taxon>Fungi</taxon>
        <taxon>Dikarya</taxon>
        <taxon>Basidiomycota</taxon>
        <taxon>Agaricomycotina</taxon>
        <taxon>Agaricomycetes</taxon>
        <taxon>Agaricomycetidae</taxon>
        <taxon>Agaricales</taxon>
        <taxon>Agaricales incertae sedis</taxon>
        <taxon>Dendrothele</taxon>
    </lineage>
</organism>
<dbReference type="OrthoDB" id="2634326at2759"/>
<feature type="region of interest" description="Disordered" evidence="1">
    <location>
        <begin position="336"/>
        <end position="371"/>
    </location>
</feature>
<dbReference type="EMBL" id="ML180386">
    <property type="protein sequence ID" value="THU77615.1"/>
    <property type="molecule type" value="Genomic_DNA"/>
</dbReference>